<organism evidence="2 3">
    <name type="scientific">Caerostris extrusa</name>
    <name type="common">Bark spider</name>
    <name type="synonym">Caerostris bankana</name>
    <dbReference type="NCBI Taxonomy" id="172846"/>
    <lineage>
        <taxon>Eukaryota</taxon>
        <taxon>Metazoa</taxon>
        <taxon>Ecdysozoa</taxon>
        <taxon>Arthropoda</taxon>
        <taxon>Chelicerata</taxon>
        <taxon>Arachnida</taxon>
        <taxon>Araneae</taxon>
        <taxon>Araneomorphae</taxon>
        <taxon>Entelegynae</taxon>
        <taxon>Araneoidea</taxon>
        <taxon>Araneidae</taxon>
        <taxon>Caerostris</taxon>
    </lineage>
</organism>
<evidence type="ECO:0000313" key="3">
    <source>
        <dbReference type="Proteomes" id="UP001054945"/>
    </source>
</evidence>
<protein>
    <submittedName>
        <fullName evidence="2">Uncharacterized protein</fullName>
    </submittedName>
</protein>
<name>A0AAV4RCG2_CAEEX</name>
<feature type="compositionally biased region" description="Basic and acidic residues" evidence="1">
    <location>
        <begin position="46"/>
        <end position="65"/>
    </location>
</feature>
<dbReference type="EMBL" id="BPLR01007723">
    <property type="protein sequence ID" value="GIY19165.1"/>
    <property type="molecule type" value="Genomic_DNA"/>
</dbReference>
<accession>A0AAV4RCG2</accession>
<proteinExistence type="predicted"/>
<keyword evidence="3" id="KW-1185">Reference proteome</keyword>
<dbReference type="AlphaFoldDB" id="A0AAV4RCG2"/>
<gene>
    <name evidence="2" type="primary">AVEN_239705_1</name>
    <name evidence="2" type="ORF">CEXT_642691</name>
</gene>
<reference evidence="2 3" key="1">
    <citation type="submission" date="2021-06" db="EMBL/GenBank/DDBJ databases">
        <title>Caerostris extrusa draft genome.</title>
        <authorList>
            <person name="Kono N."/>
            <person name="Arakawa K."/>
        </authorList>
    </citation>
    <scope>NUCLEOTIDE SEQUENCE [LARGE SCALE GENOMIC DNA]</scope>
</reference>
<evidence type="ECO:0000313" key="2">
    <source>
        <dbReference type="EMBL" id="GIY19165.1"/>
    </source>
</evidence>
<dbReference type="Proteomes" id="UP001054945">
    <property type="component" value="Unassembled WGS sequence"/>
</dbReference>
<comment type="caution">
    <text evidence="2">The sequence shown here is derived from an EMBL/GenBank/DDBJ whole genome shotgun (WGS) entry which is preliminary data.</text>
</comment>
<feature type="region of interest" description="Disordered" evidence="1">
    <location>
        <begin position="33"/>
        <end position="65"/>
    </location>
</feature>
<sequence>MILPRNNHSERNIFSSNCRINLYRLAERLHPSAPPLFDSSPSPSAREGRAGKGGTQEEKVLDDSLEKEGKKRSKYLLTSELIKWQALTPSITKSSSIKKESANPFSNFFSTEEKEFLLRQLVADLVFGGSSPSTVLSTGRRFPATLHVGLAWDADPSTLAEVHPRAIRGRNPPGHLGHVDGPVAAPLGHCKERHRGGGGHDTFSPTQAIAAKTGISRSQFSLPYDAEVCYSSLLTQCVLI</sequence>
<evidence type="ECO:0000256" key="1">
    <source>
        <dbReference type="SAM" id="MobiDB-lite"/>
    </source>
</evidence>